<evidence type="ECO:0000256" key="1">
    <source>
        <dbReference type="SAM" id="MobiDB-lite"/>
    </source>
</evidence>
<keyword evidence="3" id="KW-1185">Reference proteome</keyword>
<dbReference type="GeneID" id="80800032"/>
<dbReference type="AlphaFoldDB" id="A0A2A7URX8"/>
<protein>
    <submittedName>
        <fullName evidence="2">Uncharacterized protein</fullName>
    </submittedName>
</protein>
<comment type="caution">
    <text evidence="2">The sequence shown here is derived from an EMBL/GenBank/DDBJ whole genome shotgun (WGS) entry which is preliminary data.</text>
</comment>
<dbReference type="OrthoDB" id="5625573at2"/>
<gene>
    <name evidence="2" type="ORF">CRM82_05435</name>
</gene>
<proteinExistence type="predicted"/>
<evidence type="ECO:0000313" key="3">
    <source>
        <dbReference type="Proteomes" id="UP000220246"/>
    </source>
</evidence>
<reference evidence="3" key="1">
    <citation type="submission" date="2017-09" db="EMBL/GenBank/DDBJ databases">
        <title>FDA dAtabase for Regulatory Grade micrObial Sequences (FDA-ARGOS): Supporting development and validation of Infectious Disease Dx tests.</title>
        <authorList>
            <person name="Minogue T."/>
            <person name="Wolcott M."/>
            <person name="Wasieloski L."/>
            <person name="Aguilar W."/>
            <person name="Moore D."/>
            <person name="Tallon L."/>
            <person name="Sadzewicz L."/>
            <person name="Ott S."/>
            <person name="Zhao X."/>
            <person name="Nagaraj S."/>
            <person name="Vavikolanu K."/>
            <person name="Aluvathingal J."/>
            <person name="Nadendla S."/>
            <person name="Sichtig H."/>
        </authorList>
    </citation>
    <scope>NUCLEOTIDE SEQUENCE [LARGE SCALE GENOMIC DNA]</scope>
    <source>
        <strain evidence="3">FDAARGOS_394</strain>
    </source>
</reference>
<organism evidence="2 3">
    <name type="scientific">Comamonas terrigena</name>
    <dbReference type="NCBI Taxonomy" id="32013"/>
    <lineage>
        <taxon>Bacteria</taxon>
        <taxon>Pseudomonadati</taxon>
        <taxon>Pseudomonadota</taxon>
        <taxon>Betaproteobacteria</taxon>
        <taxon>Burkholderiales</taxon>
        <taxon>Comamonadaceae</taxon>
        <taxon>Comamonas</taxon>
    </lineage>
</organism>
<dbReference type="InterPro" id="IPR053785">
    <property type="entry name" value="PhaP6-like"/>
</dbReference>
<name>A0A2A7URX8_COMTR</name>
<sequence>MASASRRATVQAQQKVLDLGIAAPQVVAHRLARMALAGPVPSARDQKEFAGMVLEKQMAFAQSWWAAWNAMLQGPWSMAWSTWQTALSGGMLGGSPWAMWKLTERSSAPVAKVVNAALTPIERKASSNARRLARTPLVGKPRKRS</sequence>
<dbReference type="RefSeq" id="WP_066540011.1">
    <property type="nucleotide sequence ID" value="NZ_DALZQJ010000003.1"/>
</dbReference>
<dbReference type="NCBIfam" id="NF045536">
    <property type="entry name" value="phasin_PhaP6"/>
    <property type="match status" value="1"/>
</dbReference>
<evidence type="ECO:0000313" key="2">
    <source>
        <dbReference type="EMBL" id="PEH88119.1"/>
    </source>
</evidence>
<feature type="region of interest" description="Disordered" evidence="1">
    <location>
        <begin position="125"/>
        <end position="145"/>
    </location>
</feature>
<accession>A0A2A7URX8</accession>
<dbReference type="Proteomes" id="UP000220246">
    <property type="component" value="Unassembled WGS sequence"/>
</dbReference>
<dbReference type="EMBL" id="PDEA01000001">
    <property type="protein sequence ID" value="PEH88119.1"/>
    <property type="molecule type" value="Genomic_DNA"/>
</dbReference>